<comment type="caution">
    <text evidence="1">The sequence shown here is derived from an EMBL/GenBank/DDBJ whole genome shotgun (WGS) entry which is preliminary data.</text>
</comment>
<accession>A0A8S1RCA4</accession>
<name>A0A8S1RCA4_9CILI</name>
<dbReference type="AlphaFoldDB" id="A0A8S1RCA4"/>
<proteinExistence type="predicted"/>
<keyword evidence="2" id="KW-1185">Reference proteome</keyword>
<reference evidence="1" key="1">
    <citation type="submission" date="2021-01" db="EMBL/GenBank/DDBJ databases">
        <authorList>
            <consortium name="Genoscope - CEA"/>
            <person name="William W."/>
        </authorList>
    </citation>
    <scope>NUCLEOTIDE SEQUENCE</scope>
</reference>
<evidence type="ECO:0000313" key="2">
    <source>
        <dbReference type="Proteomes" id="UP000692954"/>
    </source>
</evidence>
<dbReference type="OrthoDB" id="305154at2759"/>
<protein>
    <submittedName>
        <fullName evidence="1">Uncharacterized protein</fullName>
    </submittedName>
</protein>
<dbReference type="Proteomes" id="UP000692954">
    <property type="component" value="Unassembled WGS sequence"/>
</dbReference>
<dbReference type="EMBL" id="CAJJDN010000152">
    <property type="protein sequence ID" value="CAD8124590.1"/>
    <property type="molecule type" value="Genomic_DNA"/>
</dbReference>
<evidence type="ECO:0000313" key="1">
    <source>
        <dbReference type="EMBL" id="CAD8124590.1"/>
    </source>
</evidence>
<gene>
    <name evidence="1" type="ORF">PSON_ATCC_30995.1.T1520055</name>
</gene>
<sequence>MTEVAPILNILLDNSTTNLNQQNGQGIAKKIKKKGKCCFSKKYKQKKIYKYISPEESSSECDGWEEEDQFNRQSDYRRQNKEITDLKCVAWNLELFIKNAKQQLAYLEGTMQVNHARN</sequence>
<organism evidence="1 2">
    <name type="scientific">Paramecium sonneborni</name>
    <dbReference type="NCBI Taxonomy" id="65129"/>
    <lineage>
        <taxon>Eukaryota</taxon>
        <taxon>Sar</taxon>
        <taxon>Alveolata</taxon>
        <taxon>Ciliophora</taxon>
        <taxon>Intramacronucleata</taxon>
        <taxon>Oligohymenophorea</taxon>
        <taxon>Peniculida</taxon>
        <taxon>Parameciidae</taxon>
        <taxon>Paramecium</taxon>
    </lineage>
</organism>